<sequence>MNSRKPVLKLAILFIASFTIIGILAFLSKKSIPKKNGFERRFISTALIPRKHITFPVKPVKLIGMHSGKIFFQEEKPYEILTTTPSLDSLQAIKLELPANSNPGRSIRMFMQGHHLYLACRNMPGIIDYNLNTGSVINHALSGYFNQEAMSSTDNFIIRIKDRVSQSHLFARLNLNKKDSMSEDNFSDRKTIGGFETAGLLYYDTATQQACYNYFYQNGFICMDTNLNLTLKARTIDTVTHRNIKVARVANSLTMKQPPQRINYNGSVNDGKLFLQSLLKADNEYELDFNENTIIDVYSLKNGSYKGSFYIPAYEEKKAHQFQVVNQKLYALYGKTVVLYDLGFIADL</sequence>
<proteinExistence type="predicted"/>
<protein>
    <submittedName>
        <fullName evidence="2">Uncharacterized protein</fullName>
    </submittedName>
</protein>
<dbReference type="STRING" id="550983.A4R26_17955"/>
<dbReference type="EMBL" id="LWBP01000123">
    <property type="protein sequence ID" value="OQP62165.1"/>
    <property type="molecule type" value="Genomic_DNA"/>
</dbReference>
<keyword evidence="1" id="KW-0472">Membrane</keyword>
<comment type="caution">
    <text evidence="2">The sequence shown here is derived from an EMBL/GenBank/DDBJ whole genome shotgun (WGS) entry which is preliminary data.</text>
</comment>
<accession>A0A1V9FUZ0</accession>
<dbReference type="Proteomes" id="UP000192276">
    <property type="component" value="Unassembled WGS sequence"/>
</dbReference>
<reference evidence="3" key="1">
    <citation type="submission" date="2016-04" db="EMBL/GenBank/DDBJ databases">
        <authorList>
            <person name="Chen L."/>
            <person name="Zhuang W."/>
            <person name="Wang G."/>
        </authorList>
    </citation>
    <scope>NUCLEOTIDE SEQUENCE [LARGE SCALE GENOMIC DNA]</scope>
    <source>
        <strain evidence="3">208</strain>
    </source>
</reference>
<gene>
    <name evidence="2" type="ORF">A4R26_17955</name>
</gene>
<evidence type="ECO:0000256" key="1">
    <source>
        <dbReference type="SAM" id="Phobius"/>
    </source>
</evidence>
<organism evidence="2 3">
    <name type="scientific">Niastella populi</name>
    <dbReference type="NCBI Taxonomy" id="550983"/>
    <lineage>
        <taxon>Bacteria</taxon>
        <taxon>Pseudomonadati</taxon>
        <taxon>Bacteroidota</taxon>
        <taxon>Chitinophagia</taxon>
        <taxon>Chitinophagales</taxon>
        <taxon>Chitinophagaceae</taxon>
        <taxon>Niastella</taxon>
    </lineage>
</organism>
<keyword evidence="1" id="KW-1133">Transmembrane helix</keyword>
<keyword evidence="3" id="KW-1185">Reference proteome</keyword>
<evidence type="ECO:0000313" key="2">
    <source>
        <dbReference type="EMBL" id="OQP62165.1"/>
    </source>
</evidence>
<dbReference type="AlphaFoldDB" id="A0A1V9FUZ0"/>
<keyword evidence="1" id="KW-0812">Transmembrane</keyword>
<evidence type="ECO:0000313" key="3">
    <source>
        <dbReference type="Proteomes" id="UP000192276"/>
    </source>
</evidence>
<feature type="transmembrane region" description="Helical" evidence="1">
    <location>
        <begin position="7"/>
        <end position="27"/>
    </location>
</feature>
<name>A0A1V9FUZ0_9BACT</name>